<dbReference type="SMART" id="SM00530">
    <property type="entry name" value="HTH_XRE"/>
    <property type="match status" value="1"/>
</dbReference>
<dbReference type="InterPro" id="IPR001387">
    <property type="entry name" value="Cro/C1-type_HTH"/>
</dbReference>
<dbReference type="InterPro" id="IPR050400">
    <property type="entry name" value="Bact_Cytoskel_RodZ"/>
</dbReference>
<feature type="region of interest" description="Disordered" evidence="1">
    <location>
        <begin position="134"/>
        <end position="192"/>
    </location>
</feature>
<dbReference type="RefSeq" id="WP_390308023.1">
    <property type="nucleotide sequence ID" value="NZ_JBHRRZ010000040.1"/>
</dbReference>
<feature type="domain" description="HTH cro/C1-type" evidence="3">
    <location>
        <begin position="6"/>
        <end position="67"/>
    </location>
</feature>
<feature type="compositionally biased region" description="Basic and acidic residues" evidence="1">
    <location>
        <begin position="158"/>
        <end position="169"/>
    </location>
</feature>
<reference evidence="5" key="1">
    <citation type="journal article" date="2019" name="Int. J. Syst. Evol. Microbiol.">
        <title>The Global Catalogue of Microorganisms (GCM) 10K type strain sequencing project: providing services to taxonomists for standard genome sequencing and annotation.</title>
        <authorList>
            <consortium name="The Broad Institute Genomics Platform"/>
            <consortium name="The Broad Institute Genome Sequencing Center for Infectious Disease"/>
            <person name="Wu L."/>
            <person name="Ma J."/>
        </authorList>
    </citation>
    <scope>NUCLEOTIDE SEQUENCE [LARGE SCALE GENOMIC DNA]</scope>
    <source>
        <strain evidence="5">KCTC 13193</strain>
    </source>
</reference>
<dbReference type="EMBL" id="JBHRRZ010000040">
    <property type="protein sequence ID" value="MFC2950048.1"/>
    <property type="molecule type" value="Genomic_DNA"/>
</dbReference>
<dbReference type="SUPFAM" id="SSF47413">
    <property type="entry name" value="lambda repressor-like DNA-binding domains"/>
    <property type="match status" value="1"/>
</dbReference>
<feature type="compositionally biased region" description="Acidic residues" evidence="1">
    <location>
        <begin position="179"/>
        <end position="192"/>
    </location>
</feature>
<dbReference type="Proteomes" id="UP001595387">
    <property type="component" value="Unassembled WGS sequence"/>
</dbReference>
<evidence type="ECO:0000256" key="2">
    <source>
        <dbReference type="SAM" id="Phobius"/>
    </source>
</evidence>
<feature type="transmembrane region" description="Helical" evidence="2">
    <location>
        <begin position="102"/>
        <end position="127"/>
    </location>
</feature>
<keyword evidence="2" id="KW-0812">Transmembrane</keyword>
<dbReference type="InterPro" id="IPR025194">
    <property type="entry name" value="RodZ-like_C"/>
</dbReference>
<evidence type="ECO:0000313" key="5">
    <source>
        <dbReference type="Proteomes" id="UP001595387"/>
    </source>
</evidence>
<evidence type="ECO:0000256" key="1">
    <source>
        <dbReference type="SAM" id="MobiDB-lite"/>
    </source>
</evidence>
<dbReference type="CDD" id="cd00093">
    <property type="entry name" value="HTH_XRE"/>
    <property type="match status" value="1"/>
</dbReference>
<feature type="region of interest" description="Disordered" evidence="1">
    <location>
        <begin position="292"/>
        <end position="312"/>
    </location>
</feature>
<dbReference type="Gene3D" id="1.10.260.40">
    <property type="entry name" value="lambda repressor-like DNA-binding domains"/>
    <property type="match status" value="1"/>
</dbReference>
<keyword evidence="2" id="KW-0472">Membrane</keyword>
<keyword evidence="2" id="KW-1133">Transmembrane helix</keyword>
<keyword evidence="5" id="KW-1185">Reference proteome</keyword>
<name>A0ABV7AAY8_9BACI</name>
<evidence type="ECO:0000259" key="3">
    <source>
        <dbReference type="SMART" id="SM00530"/>
    </source>
</evidence>
<gene>
    <name evidence="4" type="ORF">ACFODW_17135</name>
</gene>
<proteinExistence type="predicted"/>
<dbReference type="Pfam" id="PF13413">
    <property type="entry name" value="HTH_25"/>
    <property type="match status" value="1"/>
</dbReference>
<dbReference type="Pfam" id="PF13464">
    <property type="entry name" value="RodZ_C"/>
    <property type="match status" value="1"/>
</dbReference>
<accession>A0ABV7AAY8</accession>
<protein>
    <submittedName>
        <fullName evidence="4">Helix-turn-helix domain-containing protein</fullName>
    </submittedName>
</protein>
<sequence>MEIGARLREAREAQNLSLDHLQETTKIQKRYLTAIEEGNLHILPGKFYARAFIKEYANAVGLDPNELLDEHKEEVPETEEENTVQYTRMQRSRKESSDKGPAIFSILPSIITVALVIGIFFAAWFFIQEAMSGESTEPVEEPNDNVVINNPDDEDESKDAGTEADRGSDDSNTDNQGTGEDDGSEDDSQEEQAEPVFNVIEEGTGSPPLSQIEFTNAGEQVTLSLNAVGTGSWLEVRGGNNDEIIYSGTLTEENGEMEFDVTGQDELSFNIGYTPNLEIAFNGTKLEYPVDPEEKDHQRIQVSIQSQTGGEE</sequence>
<evidence type="ECO:0000313" key="4">
    <source>
        <dbReference type="EMBL" id="MFC2950048.1"/>
    </source>
</evidence>
<dbReference type="PANTHER" id="PTHR34475">
    <property type="match status" value="1"/>
</dbReference>
<dbReference type="InterPro" id="IPR010982">
    <property type="entry name" value="Lambda_DNA-bd_dom_sf"/>
</dbReference>
<feature type="region of interest" description="Disordered" evidence="1">
    <location>
        <begin position="72"/>
        <end position="99"/>
    </location>
</feature>
<comment type="caution">
    <text evidence="4">The sequence shown here is derived from an EMBL/GenBank/DDBJ whole genome shotgun (WGS) entry which is preliminary data.</text>
</comment>
<feature type="compositionally biased region" description="Polar residues" evidence="1">
    <location>
        <begin position="300"/>
        <end position="312"/>
    </location>
</feature>
<dbReference type="PANTHER" id="PTHR34475:SF1">
    <property type="entry name" value="CYTOSKELETON PROTEIN RODZ"/>
    <property type="match status" value="1"/>
</dbReference>
<organism evidence="4 5">
    <name type="scientific">Virgibacillus sediminis</name>
    <dbReference type="NCBI Taxonomy" id="202260"/>
    <lineage>
        <taxon>Bacteria</taxon>
        <taxon>Bacillati</taxon>
        <taxon>Bacillota</taxon>
        <taxon>Bacilli</taxon>
        <taxon>Bacillales</taxon>
        <taxon>Bacillaceae</taxon>
        <taxon>Virgibacillus</taxon>
    </lineage>
</organism>